<sequence>MKRIHAKRLTIILYICLLFTMPVMVYLQINNEVLLSIILVGMMFVISMVMFWLSTKEHEADEAKMKEKRFLN</sequence>
<keyword evidence="1" id="KW-1133">Transmembrane helix</keyword>
<proteinExistence type="predicted"/>
<dbReference type="RefSeq" id="WP_163941960.1">
    <property type="nucleotide sequence ID" value="NZ_JAAIKC010000001.1"/>
</dbReference>
<feature type="transmembrane region" description="Helical" evidence="1">
    <location>
        <begin position="33"/>
        <end position="55"/>
    </location>
</feature>
<accession>A0A6G3ZTA9</accession>
<keyword evidence="1" id="KW-0472">Membrane</keyword>
<gene>
    <name evidence="2" type="ORF">GK047_04905</name>
</gene>
<name>A0A6G3ZTA9_9BACL</name>
<dbReference type="AlphaFoldDB" id="A0A6G3ZTA9"/>
<dbReference type="EMBL" id="JAAIKC010000001">
    <property type="protein sequence ID" value="NEW05355.1"/>
    <property type="molecule type" value="Genomic_DNA"/>
</dbReference>
<reference evidence="2" key="1">
    <citation type="submission" date="2020-02" db="EMBL/GenBank/DDBJ databases">
        <authorList>
            <person name="Shen X.-R."/>
            <person name="Zhang Y.-X."/>
        </authorList>
    </citation>
    <scope>NUCLEOTIDE SEQUENCE</scope>
    <source>
        <strain evidence="2">SYP-B3998</strain>
    </source>
</reference>
<feature type="transmembrane region" description="Helical" evidence="1">
    <location>
        <begin position="9"/>
        <end position="27"/>
    </location>
</feature>
<comment type="caution">
    <text evidence="2">The sequence shown here is derived from an EMBL/GenBank/DDBJ whole genome shotgun (WGS) entry which is preliminary data.</text>
</comment>
<protein>
    <submittedName>
        <fullName evidence="2">Uncharacterized protein</fullName>
    </submittedName>
</protein>
<organism evidence="2">
    <name type="scientific">Paenibacillus sp. SYP-B3998</name>
    <dbReference type="NCBI Taxonomy" id="2678564"/>
    <lineage>
        <taxon>Bacteria</taxon>
        <taxon>Bacillati</taxon>
        <taxon>Bacillota</taxon>
        <taxon>Bacilli</taxon>
        <taxon>Bacillales</taxon>
        <taxon>Paenibacillaceae</taxon>
        <taxon>Paenibacillus</taxon>
    </lineage>
</organism>
<evidence type="ECO:0000256" key="1">
    <source>
        <dbReference type="SAM" id="Phobius"/>
    </source>
</evidence>
<keyword evidence="1" id="KW-0812">Transmembrane</keyword>
<evidence type="ECO:0000313" key="2">
    <source>
        <dbReference type="EMBL" id="NEW05355.1"/>
    </source>
</evidence>